<comment type="similarity">
    <text evidence="1 2">Belongs to the UPF0301 (AlgH) family.</text>
</comment>
<dbReference type="Gene3D" id="3.40.1740.10">
    <property type="entry name" value="VC0467-like"/>
    <property type="match status" value="1"/>
</dbReference>
<dbReference type="Proteomes" id="UP000184327">
    <property type="component" value="Unassembled WGS sequence"/>
</dbReference>
<dbReference type="PANTHER" id="PTHR30327:SF1">
    <property type="entry name" value="UPF0301 PROTEIN YQGE"/>
    <property type="match status" value="1"/>
</dbReference>
<dbReference type="NCBIfam" id="NF001266">
    <property type="entry name" value="PRK00228.1-1"/>
    <property type="match status" value="1"/>
</dbReference>
<protein>
    <recommendedName>
        <fullName evidence="2">UPF0301 protein SAMN02745117_00474</fullName>
    </recommendedName>
</protein>
<sequence length="202" mass="21873">MPNSPLFPTDLTDHFLIAMPSMDDDLFGGSLVYVCEHNDKGALGLIVNKITDLTVQGLFDRLELPLPRPDLAQLPVLLGGPLHHDRGFVLHDTEPVQAETDPAELLAYASSLHVSGGLVMTSSRDVMEALSQGEGPRHALLALGCASWDEGQLESELIANAWLTVKADPTLLFHLPAPRRYAKAFELLGVQPRSIAPFIGHA</sequence>
<evidence type="ECO:0000256" key="2">
    <source>
        <dbReference type="HAMAP-Rule" id="MF_00758"/>
    </source>
</evidence>
<keyword evidence="4" id="KW-1185">Reference proteome</keyword>
<dbReference type="STRING" id="1122156.SAMN02745117_00474"/>
<organism evidence="3 4">
    <name type="scientific">Lampropedia hyalina DSM 16112</name>
    <dbReference type="NCBI Taxonomy" id="1122156"/>
    <lineage>
        <taxon>Bacteria</taxon>
        <taxon>Pseudomonadati</taxon>
        <taxon>Pseudomonadota</taxon>
        <taxon>Betaproteobacteria</taxon>
        <taxon>Burkholderiales</taxon>
        <taxon>Comamonadaceae</taxon>
        <taxon>Lampropedia</taxon>
    </lineage>
</organism>
<gene>
    <name evidence="3" type="ORF">SAMN02745117_00474</name>
</gene>
<dbReference type="OrthoDB" id="9807486at2"/>
<evidence type="ECO:0000256" key="1">
    <source>
        <dbReference type="ARBA" id="ARBA00009600"/>
    </source>
</evidence>
<name>A0A1M4UGT1_9BURK</name>
<evidence type="ECO:0000313" key="3">
    <source>
        <dbReference type="EMBL" id="SHE55875.1"/>
    </source>
</evidence>
<proteinExistence type="inferred from homology"/>
<accession>A0A1M4UGT1</accession>
<dbReference type="GO" id="GO:0005829">
    <property type="term" value="C:cytosol"/>
    <property type="evidence" value="ECO:0007669"/>
    <property type="project" value="TreeGrafter"/>
</dbReference>
<dbReference type="InterPro" id="IPR003774">
    <property type="entry name" value="AlgH-like"/>
</dbReference>
<dbReference type="RefSeq" id="WP_073354289.1">
    <property type="nucleotide sequence ID" value="NZ_FQUZ01000004.1"/>
</dbReference>
<dbReference type="PANTHER" id="PTHR30327">
    <property type="entry name" value="UNCHARACTERIZED PROTEIN YQGE"/>
    <property type="match status" value="1"/>
</dbReference>
<dbReference type="AlphaFoldDB" id="A0A1M4UGT1"/>
<dbReference type="EMBL" id="FQUZ01000004">
    <property type="protein sequence ID" value="SHE55875.1"/>
    <property type="molecule type" value="Genomic_DNA"/>
</dbReference>
<reference evidence="3 4" key="1">
    <citation type="submission" date="2016-11" db="EMBL/GenBank/DDBJ databases">
        <authorList>
            <person name="Jaros S."/>
            <person name="Januszkiewicz K."/>
            <person name="Wedrychowicz H."/>
        </authorList>
    </citation>
    <scope>NUCLEOTIDE SEQUENCE [LARGE SCALE GENOMIC DNA]</scope>
    <source>
        <strain evidence="3 4">DSM 16112</strain>
    </source>
</reference>
<evidence type="ECO:0000313" key="4">
    <source>
        <dbReference type="Proteomes" id="UP000184327"/>
    </source>
</evidence>
<dbReference type="Pfam" id="PF02622">
    <property type="entry name" value="DUF179"/>
    <property type="match status" value="1"/>
</dbReference>
<dbReference type="SUPFAM" id="SSF143456">
    <property type="entry name" value="VC0467-like"/>
    <property type="match status" value="1"/>
</dbReference>
<dbReference type="HAMAP" id="MF_00758">
    <property type="entry name" value="UPF0301"/>
    <property type="match status" value="1"/>
</dbReference>